<evidence type="ECO:0000256" key="1">
    <source>
        <dbReference type="SAM" id="MobiDB-lite"/>
    </source>
</evidence>
<name>A0ABN8RBN1_9CNID</name>
<keyword evidence="3" id="KW-1185">Reference proteome</keyword>
<comment type="caution">
    <text evidence="2">The sequence shown here is derived from an EMBL/GenBank/DDBJ whole genome shotgun (WGS) entry which is preliminary data.</text>
</comment>
<protein>
    <submittedName>
        <fullName evidence="2">Uncharacterized protein</fullName>
    </submittedName>
</protein>
<evidence type="ECO:0000313" key="2">
    <source>
        <dbReference type="EMBL" id="CAH3175683.1"/>
    </source>
</evidence>
<accession>A0ABN8RBN1</accession>
<proteinExistence type="predicted"/>
<dbReference type="EMBL" id="CALNXK010000203">
    <property type="protein sequence ID" value="CAH3175683.1"/>
    <property type="molecule type" value="Genomic_DNA"/>
</dbReference>
<feature type="compositionally biased region" description="Low complexity" evidence="1">
    <location>
        <begin position="111"/>
        <end position="135"/>
    </location>
</feature>
<sequence length="248" mass="27982">MLNFLHDLPITLSNVFPLVTDKKRRYHVTDDEQSLVLKAYEELYGDWEKMVEYMKDNVMRIPGDYMKKFKTNEYYQGASEKAAKKRLRRIVTENVKKVATSAPVNPPLPQATSSSTATFSSTATLSGTATRSSTSVAPAEPASPTTAMATVIKDREERYSKKITPEERRASAKFSYANDDSSTDRGDEEVLVEVKDKPKQNKRKKKGKGKEKAAKKAQKRHTDMCDRAMQMAMIGRFLDNYGSEAESE</sequence>
<feature type="region of interest" description="Disordered" evidence="1">
    <location>
        <begin position="101"/>
        <end position="223"/>
    </location>
</feature>
<feature type="compositionally biased region" description="Basic and acidic residues" evidence="1">
    <location>
        <begin position="210"/>
        <end position="223"/>
    </location>
</feature>
<evidence type="ECO:0000313" key="3">
    <source>
        <dbReference type="Proteomes" id="UP001159405"/>
    </source>
</evidence>
<feature type="compositionally biased region" description="Basic and acidic residues" evidence="1">
    <location>
        <begin position="152"/>
        <end position="170"/>
    </location>
</feature>
<feature type="compositionally biased region" description="Basic residues" evidence="1">
    <location>
        <begin position="200"/>
        <end position="209"/>
    </location>
</feature>
<organism evidence="2 3">
    <name type="scientific">Porites lobata</name>
    <dbReference type="NCBI Taxonomy" id="104759"/>
    <lineage>
        <taxon>Eukaryota</taxon>
        <taxon>Metazoa</taxon>
        <taxon>Cnidaria</taxon>
        <taxon>Anthozoa</taxon>
        <taxon>Hexacorallia</taxon>
        <taxon>Scleractinia</taxon>
        <taxon>Fungiina</taxon>
        <taxon>Poritidae</taxon>
        <taxon>Porites</taxon>
    </lineage>
</organism>
<reference evidence="2 3" key="1">
    <citation type="submission" date="2022-05" db="EMBL/GenBank/DDBJ databases">
        <authorList>
            <consortium name="Genoscope - CEA"/>
            <person name="William W."/>
        </authorList>
    </citation>
    <scope>NUCLEOTIDE SEQUENCE [LARGE SCALE GENOMIC DNA]</scope>
</reference>
<gene>
    <name evidence="2" type="ORF">PLOB_00017119</name>
</gene>
<dbReference type="Proteomes" id="UP001159405">
    <property type="component" value="Unassembled WGS sequence"/>
</dbReference>